<dbReference type="PANTHER" id="PTHR30146:SF109">
    <property type="entry name" value="HTH-TYPE TRANSCRIPTIONAL REGULATOR GALS"/>
    <property type="match status" value="1"/>
</dbReference>
<dbReference type="InterPro" id="IPR010982">
    <property type="entry name" value="Lambda_DNA-bd_dom_sf"/>
</dbReference>
<keyword evidence="1" id="KW-0805">Transcription regulation</keyword>
<keyword evidence="2 5" id="KW-0238">DNA-binding</keyword>
<evidence type="ECO:0000259" key="4">
    <source>
        <dbReference type="PROSITE" id="PS50932"/>
    </source>
</evidence>
<dbReference type="CDD" id="cd01392">
    <property type="entry name" value="HTH_LacI"/>
    <property type="match status" value="1"/>
</dbReference>
<feature type="domain" description="HTH lacI-type" evidence="4">
    <location>
        <begin position="14"/>
        <end position="68"/>
    </location>
</feature>
<keyword evidence="6" id="KW-1185">Reference proteome</keyword>
<dbReference type="InterPro" id="IPR000843">
    <property type="entry name" value="HTH_LacI"/>
</dbReference>
<dbReference type="PROSITE" id="PS50932">
    <property type="entry name" value="HTH_LACI_2"/>
    <property type="match status" value="1"/>
</dbReference>
<dbReference type="Pfam" id="PF13377">
    <property type="entry name" value="Peripla_BP_3"/>
    <property type="match status" value="1"/>
</dbReference>
<reference evidence="6" key="1">
    <citation type="journal article" date="2019" name="Int. J. Syst. Evol. Microbiol.">
        <title>The Global Catalogue of Microorganisms (GCM) 10K type strain sequencing project: providing services to taxonomists for standard genome sequencing and annotation.</title>
        <authorList>
            <consortium name="The Broad Institute Genomics Platform"/>
            <consortium name="The Broad Institute Genome Sequencing Center for Infectious Disease"/>
            <person name="Wu L."/>
            <person name="Ma J."/>
        </authorList>
    </citation>
    <scope>NUCLEOTIDE SEQUENCE [LARGE SCALE GENOMIC DNA]</scope>
    <source>
        <strain evidence="6">JCM 17441</strain>
    </source>
</reference>
<keyword evidence="3" id="KW-0804">Transcription</keyword>
<dbReference type="PANTHER" id="PTHR30146">
    <property type="entry name" value="LACI-RELATED TRANSCRIPTIONAL REPRESSOR"/>
    <property type="match status" value="1"/>
</dbReference>
<evidence type="ECO:0000256" key="3">
    <source>
        <dbReference type="ARBA" id="ARBA00023163"/>
    </source>
</evidence>
<accession>A0ABP8DT35</accession>
<name>A0ABP8DT35_9ACTN</name>
<dbReference type="GO" id="GO:0003677">
    <property type="term" value="F:DNA binding"/>
    <property type="evidence" value="ECO:0007669"/>
    <property type="project" value="UniProtKB-KW"/>
</dbReference>
<dbReference type="SUPFAM" id="SSF47413">
    <property type="entry name" value="lambda repressor-like DNA-binding domains"/>
    <property type="match status" value="1"/>
</dbReference>
<dbReference type="PROSITE" id="PS00356">
    <property type="entry name" value="HTH_LACI_1"/>
    <property type="match status" value="1"/>
</dbReference>
<comment type="caution">
    <text evidence="5">The sequence shown here is derived from an EMBL/GenBank/DDBJ whole genome shotgun (WGS) entry which is preliminary data.</text>
</comment>
<evidence type="ECO:0000256" key="1">
    <source>
        <dbReference type="ARBA" id="ARBA00023015"/>
    </source>
</evidence>
<dbReference type="EMBL" id="BAABAT010000061">
    <property type="protein sequence ID" value="GAA4263104.1"/>
    <property type="molecule type" value="Genomic_DNA"/>
</dbReference>
<dbReference type="SUPFAM" id="SSF53822">
    <property type="entry name" value="Periplasmic binding protein-like I"/>
    <property type="match status" value="1"/>
</dbReference>
<dbReference type="SMART" id="SM00354">
    <property type="entry name" value="HTH_LACI"/>
    <property type="match status" value="1"/>
</dbReference>
<dbReference type="InterPro" id="IPR046335">
    <property type="entry name" value="LacI/GalR-like_sensor"/>
</dbReference>
<dbReference type="RefSeq" id="WP_345141800.1">
    <property type="nucleotide sequence ID" value="NZ_BAABAT010000061.1"/>
</dbReference>
<evidence type="ECO:0000313" key="5">
    <source>
        <dbReference type="EMBL" id="GAA4263104.1"/>
    </source>
</evidence>
<sequence length="351" mass="37391">MAVEPEAEPAARRTTIADVASRANVSTAAVSKVLRNAYGVSPAMQERVRAAIAELGYRPHAAARGMRGQTYTIGVLIPDLRNPFFPELIEGIGEHLAATDYQALLGPGGSTPESQARITEAMIDRRMDGLIMIAPVVPRAQLEATARTVPTVVIGRHGRSAEFDAVVDDDVTGAGLIVDHLADLGHRRIAHIEHRDTTRGIPTTMPQTVRADGYRQAMARRGLTDEIDVVPSTYSEAGGYAAARELLARPRRPTAIFAGADVAAIGVLNAVHEAGLRIPEDISVAGYDNTSIAAMGPISLTSVDQDGRLMGSNAARLLLERVEGKRRRSVLMSLSPTLVPRRSTGAPPVNP</sequence>
<gene>
    <name evidence="5" type="ORF">GCM10022255_104630</name>
</gene>
<organism evidence="5 6">
    <name type="scientific">Dactylosporangium darangshiense</name>
    <dbReference type="NCBI Taxonomy" id="579108"/>
    <lineage>
        <taxon>Bacteria</taxon>
        <taxon>Bacillati</taxon>
        <taxon>Actinomycetota</taxon>
        <taxon>Actinomycetes</taxon>
        <taxon>Micromonosporales</taxon>
        <taxon>Micromonosporaceae</taxon>
        <taxon>Dactylosporangium</taxon>
    </lineage>
</organism>
<dbReference type="Gene3D" id="3.40.50.2300">
    <property type="match status" value="2"/>
</dbReference>
<proteinExistence type="predicted"/>
<dbReference type="Gene3D" id="1.10.260.40">
    <property type="entry name" value="lambda repressor-like DNA-binding domains"/>
    <property type="match status" value="1"/>
</dbReference>
<evidence type="ECO:0000313" key="6">
    <source>
        <dbReference type="Proteomes" id="UP001500620"/>
    </source>
</evidence>
<dbReference type="CDD" id="cd06267">
    <property type="entry name" value="PBP1_LacI_sugar_binding-like"/>
    <property type="match status" value="1"/>
</dbReference>
<protein>
    <submittedName>
        <fullName evidence="5">LacI family DNA-binding transcriptional regulator</fullName>
    </submittedName>
</protein>
<dbReference type="Pfam" id="PF00356">
    <property type="entry name" value="LacI"/>
    <property type="match status" value="1"/>
</dbReference>
<evidence type="ECO:0000256" key="2">
    <source>
        <dbReference type="ARBA" id="ARBA00023125"/>
    </source>
</evidence>
<dbReference type="InterPro" id="IPR028082">
    <property type="entry name" value="Peripla_BP_I"/>
</dbReference>
<dbReference type="Proteomes" id="UP001500620">
    <property type="component" value="Unassembled WGS sequence"/>
</dbReference>